<name>A0A6A2YW79_HIBSY</name>
<reference evidence="1" key="1">
    <citation type="submission" date="2019-09" db="EMBL/GenBank/DDBJ databases">
        <title>Draft genome information of white flower Hibiscus syriacus.</title>
        <authorList>
            <person name="Kim Y.-M."/>
        </authorList>
    </citation>
    <scope>NUCLEOTIDE SEQUENCE [LARGE SCALE GENOMIC DNA]</scope>
    <source>
        <strain evidence="1">YM2019G1</strain>
    </source>
</reference>
<dbReference type="AlphaFoldDB" id="A0A6A2YW79"/>
<proteinExistence type="predicted"/>
<dbReference type="Proteomes" id="UP000436088">
    <property type="component" value="Unassembled WGS sequence"/>
</dbReference>
<sequence>MRISGKERSTFYQTQEYSFGWVESPSPSPTGSSTDILTALSQDNQRLRRKNYMLLSELTHTKSLYNDIIYFIQNHVKPVPRRPNDKIIELGGPILQDSIHISSTETAKISGLDNSSSVSLTQEPNNSAVKLFGVPLIDKNSGKILFSKN</sequence>
<evidence type="ECO:0000313" key="1">
    <source>
        <dbReference type="EMBL" id="KAE8683688.1"/>
    </source>
</evidence>
<comment type="caution">
    <text evidence="1">The sequence shown here is derived from an EMBL/GenBank/DDBJ whole genome shotgun (WGS) entry which is preliminary data.</text>
</comment>
<protein>
    <submittedName>
        <fullName evidence="1">Las1-like family protein</fullName>
    </submittedName>
</protein>
<organism evidence="1 2">
    <name type="scientific">Hibiscus syriacus</name>
    <name type="common">Rose of Sharon</name>
    <dbReference type="NCBI Taxonomy" id="106335"/>
    <lineage>
        <taxon>Eukaryota</taxon>
        <taxon>Viridiplantae</taxon>
        <taxon>Streptophyta</taxon>
        <taxon>Embryophyta</taxon>
        <taxon>Tracheophyta</taxon>
        <taxon>Spermatophyta</taxon>
        <taxon>Magnoliopsida</taxon>
        <taxon>eudicotyledons</taxon>
        <taxon>Gunneridae</taxon>
        <taxon>Pentapetalae</taxon>
        <taxon>rosids</taxon>
        <taxon>malvids</taxon>
        <taxon>Malvales</taxon>
        <taxon>Malvaceae</taxon>
        <taxon>Malvoideae</taxon>
        <taxon>Hibiscus</taxon>
    </lineage>
</organism>
<keyword evidence="2" id="KW-1185">Reference proteome</keyword>
<accession>A0A6A2YW79</accession>
<gene>
    <name evidence="1" type="ORF">F3Y22_tig00111192pilonHSYRG00017</name>
</gene>
<evidence type="ECO:0000313" key="2">
    <source>
        <dbReference type="Proteomes" id="UP000436088"/>
    </source>
</evidence>
<dbReference type="EMBL" id="VEPZ02001260">
    <property type="protein sequence ID" value="KAE8683688.1"/>
    <property type="molecule type" value="Genomic_DNA"/>
</dbReference>